<evidence type="ECO:0000313" key="1">
    <source>
        <dbReference type="EMBL" id="KAL2456476.1"/>
    </source>
</evidence>
<name>A0ABD1P121_9LAMI</name>
<sequence>MEGSFCGVRPDSRGVGPVFGLVMAGEWWPTVVEKMSGGLGGWVGALGSVRGRCSMNRLGTQMPVSAAALGSVSAFVTYFLSTESAAVANSQVTAIFEPLPQFINKKATSVGCSYSLRIRWQQQ</sequence>
<keyword evidence="2" id="KW-1185">Reference proteome</keyword>
<dbReference type="Proteomes" id="UP001604277">
    <property type="component" value="Unassembled WGS sequence"/>
</dbReference>
<dbReference type="AlphaFoldDB" id="A0ABD1P121"/>
<proteinExistence type="predicted"/>
<comment type="caution">
    <text evidence="1">The sequence shown here is derived from an EMBL/GenBank/DDBJ whole genome shotgun (WGS) entry which is preliminary data.</text>
</comment>
<protein>
    <submittedName>
        <fullName evidence="1">Uncharacterized protein</fullName>
    </submittedName>
</protein>
<dbReference type="EMBL" id="JBFOLJ010000063">
    <property type="protein sequence ID" value="KAL2456476.1"/>
    <property type="molecule type" value="Genomic_DNA"/>
</dbReference>
<organism evidence="1 2">
    <name type="scientific">Forsythia ovata</name>
    <dbReference type="NCBI Taxonomy" id="205694"/>
    <lineage>
        <taxon>Eukaryota</taxon>
        <taxon>Viridiplantae</taxon>
        <taxon>Streptophyta</taxon>
        <taxon>Embryophyta</taxon>
        <taxon>Tracheophyta</taxon>
        <taxon>Spermatophyta</taxon>
        <taxon>Magnoliopsida</taxon>
        <taxon>eudicotyledons</taxon>
        <taxon>Gunneridae</taxon>
        <taxon>Pentapetalae</taxon>
        <taxon>asterids</taxon>
        <taxon>lamiids</taxon>
        <taxon>Lamiales</taxon>
        <taxon>Oleaceae</taxon>
        <taxon>Forsythieae</taxon>
        <taxon>Forsythia</taxon>
    </lineage>
</organism>
<accession>A0ABD1P121</accession>
<evidence type="ECO:0000313" key="2">
    <source>
        <dbReference type="Proteomes" id="UP001604277"/>
    </source>
</evidence>
<gene>
    <name evidence="1" type="ORF">Fot_56830</name>
</gene>
<reference evidence="2" key="1">
    <citation type="submission" date="2024-07" db="EMBL/GenBank/DDBJ databases">
        <title>Two chromosome-level genome assemblies of Korean endemic species Abeliophyllum distichum and Forsythia ovata (Oleaceae).</title>
        <authorList>
            <person name="Jang H."/>
        </authorList>
    </citation>
    <scope>NUCLEOTIDE SEQUENCE [LARGE SCALE GENOMIC DNA]</scope>
</reference>